<organism evidence="1">
    <name type="scientific">bioreactor metagenome</name>
    <dbReference type="NCBI Taxonomy" id="1076179"/>
    <lineage>
        <taxon>unclassified sequences</taxon>
        <taxon>metagenomes</taxon>
        <taxon>ecological metagenomes</taxon>
    </lineage>
</organism>
<protein>
    <submittedName>
        <fullName evidence="1">Uncharacterized protein</fullName>
    </submittedName>
</protein>
<dbReference type="EMBL" id="VSSQ01004515">
    <property type="protein sequence ID" value="MPM25516.1"/>
    <property type="molecule type" value="Genomic_DNA"/>
</dbReference>
<comment type="caution">
    <text evidence="1">The sequence shown here is derived from an EMBL/GenBank/DDBJ whole genome shotgun (WGS) entry which is preliminary data.</text>
</comment>
<reference evidence="1" key="1">
    <citation type="submission" date="2019-08" db="EMBL/GenBank/DDBJ databases">
        <authorList>
            <person name="Kucharzyk K."/>
            <person name="Murdoch R.W."/>
            <person name="Higgins S."/>
            <person name="Loffler F."/>
        </authorList>
    </citation>
    <scope>NUCLEOTIDE SEQUENCE</scope>
</reference>
<name>A0A644YAC7_9ZZZZ</name>
<dbReference type="AlphaFoldDB" id="A0A644YAC7"/>
<sequence>MERMENVKSHKPWYQTEDTKAAIKKLAIEDEDKE</sequence>
<accession>A0A644YAC7</accession>
<evidence type="ECO:0000313" key="1">
    <source>
        <dbReference type="EMBL" id="MPM25516.1"/>
    </source>
</evidence>
<gene>
    <name evidence="1" type="ORF">SDC9_72011</name>
</gene>
<proteinExistence type="predicted"/>